<name>A0A6G1I6B4_9PEZI</name>
<feature type="compositionally biased region" description="Basic residues" evidence="1">
    <location>
        <begin position="321"/>
        <end position="331"/>
    </location>
</feature>
<sequence>MSDTAAPSSPPKDDVAVQEAVENTVAAAAPETDAGDAPPTEEKTVSDEPIAPASVPADEAPNDEALPAANGTPATPKNKKSGKRKSAAPGTDSKAKKLNRKQSMIKLHLDAKPGQYWYAHMKGFPPWPAVICDEEMLPESLLGKRPVGAMRPDGTYREDFMEGGKNVRERRYPVMFLGSNEFYWQVNTELSPLDMDTLKEIVSTDGHHAKKNRQLAEAYEVAAENHDLEYFKKMLRDHEERTREEREEKLKAEELKLEAKPSKKKSGKVSSPEDVEMDDVSGDADETEAKPKSKKRKKDLLSDVDTPKKLKVKANIDPTPKPKKASKPKKTQKAESDEDGPPAAGVSELSAEEKLNRKQKTILYIRHKLQRGFLSRDQAPKDDDMPQMAEYLDQLEGFSDLEATIIRGTKINKVLKGVLKLSTVPRDDEFDFKQRCSDLLQAWAKTTDADEASAVAGTEETATNGVHADDSAPKALPTVEDIQAEPQDASGGAEEAPEDVPMEDAKESVEEKQEDISAEAVTA</sequence>
<feature type="compositionally biased region" description="Basic and acidic residues" evidence="1">
    <location>
        <begin position="241"/>
        <end position="261"/>
    </location>
</feature>
<dbReference type="Gene3D" id="2.30.30.140">
    <property type="match status" value="1"/>
</dbReference>
<evidence type="ECO:0000313" key="3">
    <source>
        <dbReference type="EMBL" id="KAF2403731.1"/>
    </source>
</evidence>
<accession>A0A6G1I6B4</accession>
<feature type="region of interest" description="Disordered" evidence="1">
    <location>
        <begin position="1"/>
        <end position="101"/>
    </location>
</feature>
<feature type="compositionally biased region" description="Basic and acidic residues" evidence="1">
    <location>
        <begin position="503"/>
        <end position="515"/>
    </location>
</feature>
<dbReference type="PROSITE" id="PS50812">
    <property type="entry name" value="PWWP"/>
    <property type="match status" value="1"/>
</dbReference>
<evidence type="ECO:0000256" key="1">
    <source>
        <dbReference type="SAM" id="MobiDB-lite"/>
    </source>
</evidence>
<feature type="compositionally biased region" description="Low complexity" evidence="1">
    <location>
        <begin position="26"/>
        <end position="38"/>
    </location>
</feature>
<gene>
    <name evidence="3" type="ORF">EJ06DRAFT_290840</name>
</gene>
<dbReference type="SMART" id="SM00293">
    <property type="entry name" value="PWWP"/>
    <property type="match status" value="1"/>
</dbReference>
<keyword evidence="4" id="KW-1185">Reference proteome</keyword>
<dbReference type="Proteomes" id="UP000799640">
    <property type="component" value="Unassembled WGS sequence"/>
</dbReference>
<dbReference type="SUPFAM" id="SSF63748">
    <property type="entry name" value="Tudor/PWWP/MBT"/>
    <property type="match status" value="1"/>
</dbReference>
<proteinExistence type="predicted"/>
<feature type="region of interest" description="Disordered" evidence="1">
    <location>
        <begin position="447"/>
        <end position="523"/>
    </location>
</feature>
<feature type="compositionally biased region" description="Basic residues" evidence="1">
    <location>
        <begin position="77"/>
        <end position="86"/>
    </location>
</feature>
<protein>
    <recommendedName>
        <fullName evidence="2">PWWP domain-containing protein</fullName>
    </recommendedName>
</protein>
<evidence type="ECO:0000259" key="2">
    <source>
        <dbReference type="PROSITE" id="PS50812"/>
    </source>
</evidence>
<dbReference type="AlphaFoldDB" id="A0A6G1I6B4"/>
<feature type="region of interest" description="Disordered" evidence="1">
    <location>
        <begin position="241"/>
        <end position="352"/>
    </location>
</feature>
<dbReference type="EMBL" id="ML996689">
    <property type="protein sequence ID" value="KAF2403731.1"/>
    <property type="molecule type" value="Genomic_DNA"/>
</dbReference>
<organism evidence="3 4">
    <name type="scientific">Trichodelitschia bisporula</name>
    <dbReference type="NCBI Taxonomy" id="703511"/>
    <lineage>
        <taxon>Eukaryota</taxon>
        <taxon>Fungi</taxon>
        <taxon>Dikarya</taxon>
        <taxon>Ascomycota</taxon>
        <taxon>Pezizomycotina</taxon>
        <taxon>Dothideomycetes</taxon>
        <taxon>Dothideomycetes incertae sedis</taxon>
        <taxon>Phaeotrichales</taxon>
        <taxon>Phaeotrichaceae</taxon>
        <taxon>Trichodelitschia</taxon>
    </lineage>
</organism>
<reference evidence="3" key="1">
    <citation type="journal article" date="2020" name="Stud. Mycol.">
        <title>101 Dothideomycetes genomes: a test case for predicting lifestyles and emergence of pathogens.</title>
        <authorList>
            <person name="Haridas S."/>
            <person name="Albert R."/>
            <person name="Binder M."/>
            <person name="Bloem J."/>
            <person name="Labutti K."/>
            <person name="Salamov A."/>
            <person name="Andreopoulos B."/>
            <person name="Baker S."/>
            <person name="Barry K."/>
            <person name="Bills G."/>
            <person name="Bluhm B."/>
            <person name="Cannon C."/>
            <person name="Castanera R."/>
            <person name="Culley D."/>
            <person name="Daum C."/>
            <person name="Ezra D."/>
            <person name="Gonzalez J."/>
            <person name="Henrissat B."/>
            <person name="Kuo A."/>
            <person name="Liang C."/>
            <person name="Lipzen A."/>
            <person name="Lutzoni F."/>
            <person name="Magnuson J."/>
            <person name="Mondo S."/>
            <person name="Nolan M."/>
            <person name="Ohm R."/>
            <person name="Pangilinan J."/>
            <person name="Park H.-J."/>
            <person name="Ramirez L."/>
            <person name="Alfaro M."/>
            <person name="Sun H."/>
            <person name="Tritt A."/>
            <person name="Yoshinaga Y."/>
            <person name="Zwiers L.-H."/>
            <person name="Turgeon B."/>
            <person name="Goodwin S."/>
            <person name="Spatafora J."/>
            <person name="Crous P."/>
            <person name="Grigoriev I."/>
        </authorList>
    </citation>
    <scope>NUCLEOTIDE SEQUENCE</scope>
    <source>
        <strain evidence="3">CBS 262.69</strain>
    </source>
</reference>
<feature type="compositionally biased region" description="Acidic residues" evidence="1">
    <location>
        <begin position="273"/>
        <end position="286"/>
    </location>
</feature>
<dbReference type="InterPro" id="IPR000313">
    <property type="entry name" value="PWWP_dom"/>
</dbReference>
<feature type="compositionally biased region" description="Basic and acidic residues" evidence="1">
    <location>
        <begin position="299"/>
        <end position="308"/>
    </location>
</feature>
<feature type="domain" description="PWWP" evidence="2">
    <location>
        <begin position="113"/>
        <end position="184"/>
    </location>
</feature>
<dbReference type="OrthoDB" id="62853at2759"/>
<dbReference type="Pfam" id="PF00855">
    <property type="entry name" value="PWWP"/>
    <property type="match status" value="1"/>
</dbReference>
<evidence type="ECO:0000313" key="4">
    <source>
        <dbReference type="Proteomes" id="UP000799640"/>
    </source>
</evidence>